<name>A0A0X1KM06_9EURY</name>
<dbReference type="OrthoDB" id="28389at2157"/>
<evidence type="ECO:0000256" key="8">
    <source>
        <dbReference type="ARBA" id="ARBA00022989"/>
    </source>
</evidence>
<gene>
    <name evidence="11" type="primary">htpX</name>
    <name evidence="13" type="ORF">X802_09230</name>
</gene>
<dbReference type="Pfam" id="PF01435">
    <property type="entry name" value="Peptidase_M48"/>
    <property type="match status" value="1"/>
</dbReference>
<keyword evidence="14" id="KW-1185">Reference proteome</keyword>
<keyword evidence="10 11" id="KW-0472">Membrane</keyword>
<keyword evidence="8 11" id="KW-1133">Transmembrane helix</keyword>
<sequence>MGLVMWLRTGLLMAILTGLLMGIGYLFGGPQVAFIMFLFAMLFNFITYWYSDKIVLSWYNARIVDEMEAPELYAIVRNLAERAGLPMPKVAIIPTETPNAFATGRDPKHAVVAVTTGLLKILDRDELEGVIGHELTHIKNRDILIGTVAAAMAGAIMQLAYWARWIAIFGSYDDRDDGGNVLAAILVAVLAPIAAMLIQAAISRSREFLADEGGAKISGKPWALARALMKIEQAVRYRPMREGNPATAHMFIVNPFRGMSIAELFSTHPPTEKRIERLRKIAEEMGYVPNF</sequence>
<dbReference type="STRING" id="1432656.X802_09230"/>
<feature type="active site" evidence="11">
    <location>
        <position position="134"/>
    </location>
</feature>
<dbReference type="Proteomes" id="UP000062043">
    <property type="component" value="Chromosome"/>
</dbReference>
<feature type="transmembrane region" description="Helical" evidence="11">
    <location>
        <begin position="143"/>
        <end position="161"/>
    </location>
</feature>
<dbReference type="GO" id="GO:0008270">
    <property type="term" value="F:zinc ion binding"/>
    <property type="evidence" value="ECO:0007669"/>
    <property type="project" value="UniProtKB-UniRule"/>
</dbReference>
<evidence type="ECO:0000259" key="12">
    <source>
        <dbReference type="Pfam" id="PF01435"/>
    </source>
</evidence>
<evidence type="ECO:0000256" key="3">
    <source>
        <dbReference type="ARBA" id="ARBA00022670"/>
    </source>
</evidence>
<comment type="similarity">
    <text evidence="1 11">Belongs to the peptidase M48B family.</text>
</comment>
<keyword evidence="3 11" id="KW-0645">Protease</keyword>
<organism evidence="13 14">
    <name type="scientific">Thermococcus guaymasensis DSM 11113</name>
    <dbReference type="NCBI Taxonomy" id="1432656"/>
    <lineage>
        <taxon>Archaea</taxon>
        <taxon>Methanobacteriati</taxon>
        <taxon>Methanobacteriota</taxon>
        <taxon>Thermococci</taxon>
        <taxon>Thermococcales</taxon>
        <taxon>Thermococcaceae</taxon>
        <taxon>Thermococcus</taxon>
    </lineage>
</organism>
<evidence type="ECO:0000313" key="14">
    <source>
        <dbReference type="Proteomes" id="UP000062043"/>
    </source>
</evidence>
<dbReference type="HAMAP" id="MF_00188">
    <property type="entry name" value="Pept_M48_protease_HtpX"/>
    <property type="match status" value="1"/>
</dbReference>
<dbReference type="InterPro" id="IPR001915">
    <property type="entry name" value="Peptidase_M48"/>
</dbReference>
<dbReference type="EC" id="3.4.24.-" evidence="11"/>
<dbReference type="RefSeq" id="WP_062373137.1">
    <property type="nucleotide sequence ID" value="NZ_CP007140.1"/>
</dbReference>
<protein>
    <recommendedName>
        <fullName evidence="11">Protease HtpX homolog</fullName>
        <ecNumber evidence="11">3.4.24.-</ecNumber>
    </recommendedName>
</protein>
<evidence type="ECO:0000256" key="10">
    <source>
        <dbReference type="ARBA" id="ARBA00023136"/>
    </source>
</evidence>
<keyword evidence="4 11" id="KW-0812">Transmembrane</keyword>
<dbReference type="SMR" id="A0A0X1KM06"/>
<dbReference type="GO" id="GO:0005886">
    <property type="term" value="C:plasma membrane"/>
    <property type="evidence" value="ECO:0007669"/>
    <property type="project" value="UniProtKB-SubCell"/>
</dbReference>
<keyword evidence="2 11" id="KW-1003">Cell membrane</keyword>
<dbReference type="GO" id="GO:0006508">
    <property type="term" value="P:proteolysis"/>
    <property type="evidence" value="ECO:0007669"/>
    <property type="project" value="UniProtKB-KW"/>
</dbReference>
<dbReference type="CDD" id="cd07336">
    <property type="entry name" value="M48B_HtpX_like"/>
    <property type="match status" value="1"/>
</dbReference>
<evidence type="ECO:0000256" key="2">
    <source>
        <dbReference type="ARBA" id="ARBA00022475"/>
    </source>
</evidence>
<dbReference type="AlphaFoldDB" id="A0A0X1KM06"/>
<evidence type="ECO:0000256" key="5">
    <source>
        <dbReference type="ARBA" id="ARBA00022723"/>
    </source>
</evidence>
<evidence type="ECO:0000256" key="7">
    <source>
        <dbReference type="ARBA" id="ARBA00022833"/>
    </source>
</evidence>
<feature type="binding site" evidence="11">
    <location>
        <position position="137"/>
    </location>
    <ligand>
        <name>Zn(2+)</name>
        <dbReference type="ChEBI" id="CHEBI:29105"/>
        <note>catalytic</note>
    </ligand>
</feature>
<dbReference type="InterPro" id="IPR050083">
    <property type="entry name" value="HtpX_protease"/>
</dbReference>
<accession>A0A0X1KM06</accession>
<evidence type="ECO:0000313" key="13">
    <source>
        <dbReference type="EMBL" id="AJC72302.1"/>
    </source>
</evidence>
<feature type="binding site" evidence="11">
    <location>
        <position position="133"/>
    </location>
    <ligand>
        <name>Zn(2+)</name>
        <dbReference type="ChEBI" id="CHEBI:29105"/>
        <note>catalytic</note>
    </ligand>
</feature>
<dbReference type="InterPro" id="IPR022919">
    <property type="entry name" value="Pept_M48_protease_HtpX"/>
</dbReference>
<keyword evidence="9 11" id="KW-0482">Metalloprotease</keyword>
<dbReference type="PATRIC" id="fig|1432656.3.peg.1800"/>
<dbReference type="Gene3D" id="3.30.2010.10">
    <property type="entry name" value="Metalloproteases ('zincins'), catalytic domain"/>
    <property type="match status" value="1"/>
</dbReference>
<evidence type="ECO:0000256" key="9">
    <source>
        <dbReference type="ARBA" id="ARBA00023049"/>
    </source>
</evidence>
<comment type="subcellular location">
    <subcellularLocation>
        <location evidence="11">Cell membrane</location>
        <topology evidence="11">Multi-pass membrane protein</topology>
    </subcellularLocation>
</comment>
<dbReference type="PANTHER" id="PTHR43221:SF2">
    <property type="entry name" value="PROTEASE HTPX HOMOLOG"/>
    <property type="match status" value="1"/>
</dbReference>
<evidence type="ECO:0000256" key="6">
    <source>
        <dbReference type="ARBA" id="ARBA00022801"/>
    </source>
</evidence>
<keyword evidence="7 11" id="KW-0862">Zinc</keyword>
<feature type="domain" description="Peptidase M48" evidence="12">
    <location>
        <begin position="68"/>
        <end position="281"/>
    </location>
</feature>
<feature type="binding site" evidence="11">
    <location>
        <position position="207"/>
    </location>
    <ligand>
        <name>Zn(2+)</name>
        <dbReference type="ChEBI" id="CHEBI:29105"/>
        <note>catalytic</note>
    </ligand>
</feature>
<dbReference type="GO" id="GO:0004222">
    <property type="term" value="F:metalloendopeptidase activity"/>
    <property type="evidence" value="ECO:0007669"/>
    <property type="project" value="UniProtKB-UniRule"/>
</dbReference>
<dbReference type="PANTHER" id="PTHR43221">
    <property type="entry name" value="PROTEASE HTPX"/>
    <property type="match status" value="1"/>
</dbReference>
<keyword evidence="5 11" id="KW-0479">Metal-binding</keyword>
<evidence type="ECO:0000256" key="11">
    <source>
        <dbReference type="HAMAP-Rule" id="MF_00188"/>
    </source>
</evidence>
<comment type="cofactor">
    <cofactor evidence="11">
        <name>Zn(2+)</name>
        <dbReference type="ChEBI" id="CHEBI:29105"/>
    </cofactor>
    <text evidence="11">Binds 1 zinc ion per subunit.</text>
</comment>
<feature type="transmembrane region" description="Helical" evidence="11">
    <location>
        <begin position="7"/>
        <end position="27"/>
    </location>
</feature>
<proteinExistence type="inferred from homology"/>
<keyword evidence="6 11" id="KW-0378">Hydrolase</keyword>
<dbReference type="GeneID" id="27135830"/>
<feature type="transmembrane region" description="Helical" evidence="11">
    <location>
        <begin position="181"/>
        <end position="202"/>
    </location>
</feature>
<reference evidence="13 14" key="1">
    <citation type="submission" date="2014-01" db="EMBL/GenBank/DDBJ databases">
        <title>Genome sequencing of Thermococcus guaymasensis.</title>
        <authorList>
            <person name="Zhang X."/>
            <person name="Alvare G."/>
            <person name="Fristensky B."/>
            <person name="Chen L."/>
            <person name="Suen T."/>
            <person name="Chen Q."/>
            <person name="Ma K."/>
        </authorList>
    </citation>
    <scope>NUCLEOTIDE SEQUENCE [LARGE SCALE GENOMIC DNA]</scope>
    <source>
        <strain evidence="13 14">DSM 11113</strain>
    </source>
</reference>
<dbReference type="EMBL" id="CP007140">
    <property type="protein sequence ID" value="AJC72302.1"/>
    <property type="molecule type" value="Genomic_DNA"/>
</dbReference>
<evidence type="ECO:0000256" key="1">
    <source>
        <dbReference type="ARBA" id="ARBA00009779"/>
    </source>
</evidence>
<feature type="transmembrane region" description="Helical" evidence="11">
    <location>
        <begin position="33"/>
        <end position="50"/>
    </location>
</feature>
<dbReference type="NCBIfam" id="NF002826">
    <property type="entry name" value="PRK03001.1"/>
    <property type="match status" value="1"/>
</dbReference>
<dbReference type="KEGG" id="tgy:X802_09230"/>
<evidence type="ECO:0000256" key="4">
    <source>
        <dbReference type="ARBA" id="ARBA00022692"/>
    </source>
</evidence>